<evidence type="ECO:0000313" key="2">
    <source>
        <dbReference type="Ensembl" id="ENSPKIP00000021532.1"/>
    </source>
</evidence>
<dbReference type="GeneTree" id="ENSGT00940000155306"/>
<organism evidence="2 3">
    <name type="scientific">Paramormyrops kingsleyae</name>
    <dbReference type="NCBI Taxonomy" id="1676925"/>
    <lineage>
        <taxon>Eukaryota</taxon>
        <taxon>Metazoa</taxon>
        <taxon>Chordata</taxon>
        <taxon>Craniata</taxon>
        <taxon>Vertebrata</taxon>
        <taxon>Euteleostomi</taxon>
        <taxon>Actinopterygii</taxon>
        <taxon>Neopterygii</taxon>
        <taxon>Teleostei</taxon>
        <taxon>Osteoglossocephala</taxon>
        <taxon>Osteoglossomorpha</taxon>
        <taxon>Osteoglossiformes</taxon>
        <taxon>Mormyridae</taxon>
        <taxon>Paramormyrops</taxon>
    </lineage>
</organism>
<sequence>MNCEDEVTEKAVHSWSRFTSAGKTALLEALRVFSPMSKDLLDTEIQLVSFLQGLKEEGHKPTVLKSKDVYGYNSCTAEPIPEAKLSKIQEPFNKVPKLQKSGKRRRRKPGTKKKEINYTLLSAAAKLILKNQPKILLTNLSRETLKRTVHSKRPVLNIRPVQMPCLKLTNIKGPSRGHTAKLQIHTGLGSRSVALPNSHRLPGLSEIPVQPLEHSAKTAKVVALEKRMVSCPIKLGVMLKRETVPAVHENGRVLKESNNYKPVPIKRRRSTVANKKLGLRDKGAARVRKRKRHEEAEDKMLRKTAKNGVWVVKGQEDSRLNENNLRFKVIKVDDSITDEEGFDLTLDKGNNTKTNDVDLRLCSGEPEDALSIKTR</sequence>
<proteinExistence type="predicted"/>
<dbReference type="PANTHER" id="PTHR14484:SF0">
    <property type="entry name" value="COILED-COIL DOMAIN-CONTAINING PROTEIN 71"/>
    <property type="match status" value="1"/>
</dbReference>
<dbReference type="AlphaFoldDB" id="A0A3B3RSK8"/>
<dbReference type="Ensembl" id="ENSPKIT00000002171.1">
    <property type="protein sequence ID" value="ENSPKIP00000021532.1"/>
    <property type="gene ID" value="ENSPKIG00000005896.1"/>
</dbReference>
<accession>A0A3B3RSK8</accession>
<dbReference type="Proteomes" id="UP000261540">
    <property type="component" value="Unplaced"/>
</dbReference>
<evidence type="ECO:0000256" key="1">
    <source>
        <dbReference type="ARBA" id="ARBA00022553"/>
    </source>
</evidence>
<reference evidence="2" key="2">
    <citation type="submission" date="2025-09" db="UniProtKB">
        <authorList>
            <consortium name="Ensembl"/>
        </authorList>
    </citation>
    <scope>IDENTIFICATION</scope>
</reference>
<dbReference type="PANTHER" id="PTHR14484">
    <property type="entry name" value="COILED-COIL DOMAIN-CONTAINING PROTEIN 71"/>
    <property type="match status" value="1"/>
</dbReference>
<dbReference type="InterPro" id="IPR026695">
    <property type="entry name" value="Ccdc71/71L"/>
</dbReference>
<keyword evidence="3" id="KW-1185">Reference proteome</keyword>
<dbReference type="Pfam" id="PF15374">
    <property type="entry name" value="CCDC71L"/>
    <property type="match status" value="2"/>
</dbReference>
<keyword evidence="1" id="KW-0597">Phosphoprotein</keyword>
<name>A0A3B3RSK8_9TELE</name>
<protein>
    <submittedName>
        <fullName evidence="2">Si:dkeyp-87e7.4</fullName>
    </submittedName>
</protein>
<reference evidence="2" key="1">
    <citation type="submission" date="2025-08" db="UniProtKB">
        <authorList>
            <consortium name="Ensembl"/>
        </authorList>
    </citation>
    <scope>IDENTIFICATION</scope>
</reference>
<evidence type="ECO:0000313" key="3">
    <source>
        <dbReference type="Proteomes" id="UP000261540"/>
    </source>
</evidence>